<feature type="compositionally biased region" description="Polar residues" evidence="4">
    <location>
        <begin position="54"/>
        <end position="64"/>
    </location>
</feature>
<evidence type="ECO:0000256" key="3">
    <source>
        <dbReference type="ARBA" id="ARBA00023306"/>
    </source>
</evidence>
<keyword evidence="6" id="KW-1185">Reference proteome</keyword>
<dbReference type="InterPro" id="IPR038594">
    <property type="entry name" value="SepF-like_sf"/>
</dbReference>
<evidence type="ECO:0000256" key="1">
    <source>
        <dbReference type="ARBA" id="ARBA00022618"/>
    </source>
</evidence>
<protein>
    <recommendedName>
        <fullName evidence="7">Cell division protein SepF</fullName>
    </recommendedName>
</protein>
<feature type="region of interest" description="Disordered" evidence="4">
    <location>
        <begin position="208"/>
        <end position="230"/>
    </location>
</feature>
<dbReference type="PANTHER" id="PTHR35798:SF1">
    <property type="entry name" value="CELL DIVISION PROTEIN SEPF"/>
    <property type="match status" value="1"/>
</dbReference>
<feature type="region of interest" description="Disordered" evidence="4">
    <location>
        <begin position="1"/>
        <end position="29"/>
    </location>
</feature>
<dbReference type="Gene3D" id="3.30.110.150">
    <property type="entry name" value="SepF-like protein"/>
    <property type="match status" value="1"/>
</dbReference>
<proteinExistence type="predicted"/>
<evidence type="ECO:0000313" key="6">
    <source>
        <dbReference type="Proteomes" id="UP000660262"/>
    </source>
</evidence>
<dbReference type="GO" id="GO:0051301">
    <property type="term" value="P:cell division"/>
    <property type="evidence" value="ECO:0007669"/>
    <property type="project" value="UniProtKB-KW"/>
</dbReference>
<dbReference type="Proteomes" id="UP000660262">
    <property type="component" value="Unassembled WGS sequence"/>
</dbReference>
<keyword evidence="3" id="KW-0131">Cell cycle</keyword>
<keyword evidence="1" id="KW-0132">Cell division</keyword>
<dbReference type="AlphaFoldDB" id="A0A830HCJ3"/>
<dbReference type="PANTHER" id="PTHR35798">
    <property type="entry name" value="CELL DIVISION PROTEIN SEPF"/>
    <property type="match status" value="1"/>
</dbReference>
<feature type="region of interest" description="Disordered" evidence="4">
    <location>
        <begin position="46"/>
        <end position="78"/>
    </location>
</feature>
<name>A0A830HCJ3_9CHLO</name>
<dbReference type="InterPro" id="IPR007561">
    <property type="entry name" value="Cell_div_SepF/SepF-rel"/>
</dbReference>
<evidence type="ECO:0000313" key="5">
    <source>
        <dbReference type="EMBL" id="GHP04784.1"/>
    </source>
</evidence>
<accession>A0A830HCJ3</accession>
<sequence>MSLLLARSRPGGAAPPRSVRRARASRRPSTCVSVLSSLANFLFAPPRHVGSGNGSNDAYTSTRSRSLDHRGQTLPYDDNNLSAEYEAAPQSSGTATTTNVNNNDWLIDAAGSEAHTAAHRTMELDPNDAIVSMKPKKWADSWELAVEALKTGRVVILNTMYLPDIEAQRAVDFLSGCVCVTEGNIENLGERIFAFLPYGGQMTSIIPPSALDDEDVQPPHVLASRRGNYR</sequence>
<evidence type="ECO:0008006" key="7">
    <source>
        <dbReference type="Google" id="ProtNLM"/>
    </source>
</evidence>
<dbReference type="InterPro" id="IPR023052">
    <property type="entry name" value="Cell_div_SepF"/>
</dbReference>
<dbReference type="Pfam" id="PF04472">
    <property type="entry name" value="SepF"/>
    <property type="match status" value="1"/>
</dbReference>
<evidence type="ECO:0000256" key="4">
    <source>
        <dbReference type="SAM" id="MobiDB-lite"/>
    </source>
</evidence>
<evidence type="ECO:0000256" key="2">
    <source>
        <dbReference type="ARBA" id="ARBA00023210"/>
    </source>
</evidence>
<reference evidence="5" key="1">
    <citation type="submission" date="2020-10" db="EMBL/GenBank/DDBJ databases">
        <title>Unveiling of a novel bifunctional photoreceptor, Dualchrome1, isolated from a cosmopolitan green alga.</title>
        <authorList>
            <person name="Suzuki S."/>
            <person name="Kawachi M."/>
        </authorList>
    </citation>
    <scope>NUCLEOTIDE SEQUENCE</scope>
    <source>
        <strain evidence="5">NIES 2893</strain>
    </source>
</reference>
<dbReference type="EMBL" id="BNJQ01000008">
    <property type="protein sequence ID" value="GHP04784.1"/>
    <property type="molecule type" value="Genomic_DNA"/>
</dbReference>
<keyword evidence="2" id="KW-0717">Septation</keyword>
<organism evidence="5 6">
    <name type="scientific">Pycnococcus provasolii</name>
    <dbReference type="NCBI Taxonomy" id="41880"/>
    <lineage>
        <taxon>Eukaryota</taxon>
        <taxon>Viridiplantae</taxon>
        <taxon>Chlorophyta</taxon>
        <taxon>Pseudoscourfieldiophyceae</taxon>
        <taxon>Pseudoscourfieldiales</taxon>
        <taxon>Pycnococcaceae</taxon>
        <taxon>Pycnococcus</taxon>
    </lineage>
</organism>
<comment type="caution">
    <text evidence="5">The sequence shown here is derived from an EMBL/GenBank/DDBJ whole genome shotgun (WGS) entry which is preliminary data.</text>
</comment>
<gene>
    <name evidence="5" type="ORF">PPROV_000353700</name>
</gene>